<dbReference type="AlphaFoldDB" id="X0Y5N2"/>
<dbReference type="InterPro" id="IPR036071">
    <property type="entry name" value="AMMECR1_dom_sf"/>
</dbReference>
<evidence type="ECO:0008006" key="2">
    <source>
        <dbReference type="Google" id="ProtNLM"/>
    </source>
</evidence>
<gene>
    <name evidence="1" type="ORF">S01H1_80963</name>
</gene>
<dbReference type="SUPFAM" id="SSF143447">
    <property type="entry name" value="AMMECR1-like"/>
    <property type="match status" value="1"/>
</dbReference>
<dbReference type="EMBL" id="BARS01054734">
    <property type="protein sequence ID" value="GAG51254.1"/>
    <property type="molecule type" value="Genomic_DNA"/>
</dbReference>
<feature type="non-terminal residue" evidence="1">
    <location>
        <position position="1"/>
    </location>
</feature>
<reference evidence="1" key="1">
    <citation type="journal article" date="2014" name="Front. Microbiol.">
        <title>High frequency of phylogenetically diverse reductive dehalogenase-homologous genes in deep subseafloor sedimentary metagenomes.</title>
        <authorList>
            <person name="Kawai M."/>
            <person name="Futagami T."/>
            <person name="Toyoda A."/>
            <person name="Takaki Y."/>
            <person name="Nishi S."/>
            <person name="Hori S."/>
            <person name="Arai W."/>
            <person name="Tsubouchi T."/>
            <person name="Morono Y."/>
            <person name="Uchiyama I."/>
            <person name="Ito T."/>
            <person name="Fujiyama A."/>
            <person name="Inagaki F."/>
            <person name="Takami H."/>
        </authorList>
    </citation>
    <scope>NUCLEOTIDE SEQUENCE</scope>
    <source>
        <strain evidence="1">Expedition CK06-06</strain>
    </source>
</reference>
<protein>
    <recommendedName>
        <fullName evidence="2">AMMECR1 domain-containing protein</fullName>
    </recommendedName>
</protein>
<proteinExistence type="predicted"/>
<accession>X0Y5N2</accession>
<organism evidence="1">
    <name type="scientific">marine sediment metagenome</name>
    <dbReference type="NCBI Taxonomy" id="412755"/>
    <lineage>
        <taxon>unclassified sequences</taxon>
        <taxon>metagenomes</taxon>
        <taxon>ecological metagenomes</taxon>
    </lineage>
</organism>
<comment type="caution">
    <text evidence="1">The sequence shown here is derived from an EMBL/GenBank/DDBJ whole genome shotgun (WGS) entry which is preliminary data.</text>
</comment>
<sequence length="30" mass="3370">ICLKAGLPEDAWQEGAQLYVFTAEVFGEKR</sequence>
<evidence type="ECO:0000313" key="1">
    <source>
        <dbReference type="EMBL" id="GAG51254.1"/>
    </source>
</evidence>
<name>X0Y5N2_9ZZZZ</name>